<dbReference type="GO" id="GO:0043248">
    <property type="term" value="P:proteasome assembly"/>
    <property type="evidence" value="ECO:0007669"/>
    <property type="project" value="TreeGrafter"/>
</dbReference>
<dbReference type="Proteomes" id="UP000593566">
    <property type="component" value="Unassembled WGS sequence"/>
</dbReference>
<proteinExistence type="predicted"/>
<gene>
    <name evidence="2" type="ORF">HO133_002650</name>
</gene>
<dbReference type="InterPro" id="IPR038816">
    <property type="entry name" value="Stationary_phase_5"/>
</dbReference>
<dbReference type="AlphaFoldDB" id="A0A8H6FAT6"/>
<dbReference type="PANTHER" id="PTHR42342:SF1">
    <property type="entry name" value="STATIONARY PHASE PROTEIN 5"/>
    <property type="match status" value="1"/>
</dbReference>
<dbReference type="GO" id="GO:0070628">
    <property type="term" value="F:proteasome binding"/>
    <property type="evidence" value="ECO:0007669"/>
    <property type="project" value="InterPro"/>
</dbReference>
<protein>
    <recommendedName>
        <fullName evidence="4">Casein kinase II beta 2 subunit</fullName>
    </recommendedName>
</protein>
<reference evidence="2 3" key="1">
    <citation type="journal article" date="2020" name="Genomics">
        <title>Complete, high-quality genomes from long-read metagenomic sequencing of two wolf lichen thalli reveals enigmatic genome architecture.</title>
        <authorList>
            <person name="McKenzie S.K."/>
            <person name="Walston R.F."/>
            <person name="Allen J.L."/>
        </authorList>
    </citation>
    <scope>NUCLEOTIDE SEQUENCE [LARGE SCALE GENOMIC DNA]</scope>
    <source>
        <strain evidence="2">WasteWater1</strain>
    </source>
</reference>
<organism evidence="2 3">
    <name type="scientific">Letharia lupina</name>
    <dbReference type="NCBI Taxonomy" id="560253"/>
    <lineage>
        <taxon>Eukaryota</taxon>
        <taxon>Fungi</taxon>
        <taxon>Dikarya</taxon>
        <taxon>Ascomycota</taxon>
        <taxon>Pezizomycotina</taxon>
        <taxon>Lecanoromycetes</taxon>
        <taxon>OSLEUM clade</taxon>
        <taxon>Lecanoromycetidae</taxon>
        <taxon>Lecanorales</taxon>
        <taxon>Lecanorineae</taxon>
        <taxon>Parmeliaceae</taxon>
        <taxon>Letharia</taxon>
    </lineage>
</organism>
<feature type="compositionally biased region" description="Basic and acidic residues" evidence="1">
    <location>
        <begin position="395"/>
        <end position="414"/>
    </location>
</feature>
<feature type="region of interest" description="Disordered" evidence="1">
    <location>
        <begin position="384"/>
        <end position="426"/>
    </location>
</feature>
<evidence type="ECO:0000313" key="3">
    <source>
        <dbReference type="Proteomes" id="UP000593566"/>
    </source>
</evidence>
<comment type="caution">
    <text evidence="2">The sequence shown here is derived from an EMBL/GenBank/DDBJ whole genome shotgun (WGS) entry which is preliminary data.</text>
</comment>
<keyword evidence="3" id="KW-1185">Reference proteome</keyword>
<evidence type="ECO:0008006" key="4">
    <source>
        <dbReference type="Google" id="ProtNLM"/>
    </source>
</evidence>
<dbReference type="EMBL" id="JACCJB010000015">
    <property type="protein sequence ID" value="KAF6220969.1"/>
    <property type="molecule type" value="Genomic_DNA"/>
</dbReference>
<dbReference type="PANTHER" id="PTHR42342">
    <property type="entry name" value="STATIONARY PHASE PROTEIN 5"/>
    <property type="match status" value="1"/>
</dbReference>
<feature type="compositionally biased region" description="Polar residues" evidence="1">
    <location>
        <begin position="384"/>
        <end position="393"/>
    </location>
</feature>
<name>A0A8H6FAT6_9LECA</name>
<sequence length="475" mass="51573">MAPSSGHLLVPKVLRIVKFAIDKTSSIIRAKLPQSRIANNASLQPIRIYAQNQPVHPLAYLRQSRSQNSNRWFSTTAHQFTTSAAKARTGVKYDRSTFPISKVSKAISQRGSAPFASTLRPNLTGGALPRCVGGYSLGGAGKGARHFSHTTGVHAQVVHNVSAGIRAFFVGGGKARFDGVNPVTGEKRFRSVSQTEDAVYSQWESPMSSSMKGTNLEFKFSPTITALCPSFSSEKSNLDVTSLNDIDLLSTLTSDFARAIQDLSLILTDLRALSALGDLPISLIHTAAGPILSVRFPGCDADLVSRLCDEVGVRRGVVVEDEGWHTAPVGQAGQAEKDVEMALLFPFAPNATPSLPSEGGEYYFTNATQRQRQPEQVDWRNMLSPSQQSQYTAESLHDNHSTEDRTLKSPDRHAHSPISGYESLGDSDFASEDPYFHTASPVKAATTHGTRAESGEYEGLEGIYKFLQVCEEAKR</sequence>
<accession>A0A8H6FAT6</accession>
<evidence type="ECO:0000256" key="1">
    <source>
        <dbReference type="SAM" id="MobiDB-lite"/>
    </source>
</evidence>
<evidence type="ECO:0000313" key="2">
    <source>
        <dbReference type="EMBL" id="KAF6220969.1"/>
    </source>
</evidence>
<dbReference type="GeneID" id="59331062"/>
<dbReference type="RefSeq" id="XP_037150404.1">
    <property type="nucleotide sequence ID" value="XM_037293575.1"/>
</dbReference>